<dbReference type="Pfam" id="PF01546">
    <property type="entry name" value="Peptidase_M20"/>
    <property type="match status" value="1"/>
</dbReference>
<evidence type="ECO:0000259" key="4">
    <source>
        <dbReference type="Pfam" id="PF07687"/>
    </source>
</evidence>
<evidence type="ECO:0000313" key="6">
    <source>
        <dbReference type="Proteomes" id="UP001626549"/>
    </source>
</evidence>
<protein>
    <submittedName>
        <fullName evidence="5">Zn-dependent hydrolase</fullName>
    </submittedName>
</protein>
<evidence type="ECO:0000256" key="2">
    <source>
        <dbReference type="ARBA" id="ARBA00022801"/>
    </source>
</evidence>
<dbReference type="SUPFAM" id="SSF53187">
    <property type="entry name" value="Zn-dependent exopeptidases"/>
    <property type="match status" value="1"/>
</dbReference>
<dbReference type="Proteomes" id="UP001626549">
    <property type="component" value="Chromosome"/>
</dbReference>
<name>A0ABZ0IDJ4_9GAMM</name>
<keyword evidence="6" id="KW-1185">Reference proteome</keyword>
<dbReference type="InterPro" id="IPR036264">
    <property type="entry name" value="Bact_exopeptidase_dim_dom"/>
</dbReference>
<dbReference type="PIRSF" id="PIRSF001235">
    <property type="entry name" value="Amidase_carbamoylase"/>
    <property type="match status" value="1"/>
</dbReference>
<feature type="domain" description="Peptidase M20 dimerisation" evidence="4">
    <location>
        <begin position="238"/>
        <end position="338"/>
    </location>
</feature>
<gene>
    <name evidence="5" type="ORF">R0137_00745</name>
</gene>
<dbReference type="InterPro" id="IPR011650">
    <property type="entry name" value="Peptidase_M20_dimer"/>
</dbReference>
<dbReference type="Pfam" id="PF07687">
    <property type="entry name" value="M20_dimer"/>
    <property type="match status" value="1"/>
</dbReference>
<reference evidence="5 6" key="1">
    <citation type="submission" date="2023-10" db="EMBL/GenBank/DDBJ databases">
        <title>Two novel species belonging to the OM43/NOR5 clade.</title>
        <authorList>
            <person name="Park M."/>
        </authorList>
    </citation>
    <scope>NUCLEOTIDE SEQUENCE [LARGE SCALE GENOMIC DNA]</scope>
    <source>
        <strain evidence="5 6">IMCC45268</strain>
    </source>
</reference>
<feature type="signal peptide" evidence="3">
    <location>
        <begin position="1"/>
        <end position="29"/>
    </location>
</feature>
<keyword evidence="3" id="KW-0732">Signal</keyword>
<dbReference type="GO" id="GO:0016787">
    <property type="term" value="F:hydrolase activity"/>
    <property type="evidence" value="ECO:0007669"/>
    <property type="project" value="UniProtKB-KW"/>
</dbReference>
<dbReference type="InterPro" id="IPR010158">
    <property type="entry name" value="Amidase_Cbmase"/>
</dbReference>
<comment type="similarity">
    <text evidence="1">Belongs to the peptidase M20 family.</text>
</comment>
<dbReference type="PANTHER" id="PTHR32494">
    <property type="entry name" value="ALLANTOATE DEIMINASE-RELATED"/>
    <property type="match status" value="1"/>
</dbReference>
<evidence type="ECO:0000313" key="5">
    <source>
        <dbReference type="EMBL" id="WOJ97116.1"/>
    </source>
</evidence>
<dbReference type="PANTHER" id="PTHR32494:SF5">
    <property type="entry name" value="ALLANTOATE AMIDOHYDROLASE"/>
    <property type="match status" value="1"/>
</dbReference>
<accession>A0ABZ0IDJ4</accession>
<feature type="chain" id="PRO_5045112484" evidence="3">
    <location>
        <begin position="30"/>
        <end position="438"/>
    </location>
</feature>
<sequence>MKRFVLACALPRCGAALILGSLMTTAAIAEDMLRADPDRMQSRIEALGQFGANPEGGVSRVAFSDADLEGRAWLKEQMVSLGLTVSTDLAGNIVGRRVGNNEALPPILFGSHIDSVPGGGNYDGQVGVVGALEVVELLNQAGITTEHPLEVVSFTDEEGGLVGSRAMIGKLTEDALDVVSNSGFTIREGLARVGGDAERIEEAARPPESLTAFLELHIEQGGILEQKELQIGVVQGIVGIRWWDVTVEGVANHGGTTPMPQRNDALVAASKLAIAINTTATELEGRQVATVGRIEAFPGAPNVVPGKVIMSLEIRDLDGDKMQQVFDLVETQAQDIAKASEVSISFNELDVASPPALTDTGIRDLIAEAAESLGYSYQRMPSGAGHDAQDLAKITPTGMIFVPSKGGISHSPYEYTSPEDMANGATVLFHTVMALDAQ</sequence>
<dbReference type="NCBIfam" id="NF006771">
    <property type="entry name" value="PRK09290.1-5"/>
    <property type="match status" value="1"/>
</dbReference>
<organism evidence="5 6">
    <name type="scientific">Congregibacter brevis</name>
    <dbReference type="NCBI Taxonomy" id="3081201"/>
    <lineage>
        <taxon>Bacteria</taxon>
        <taxon>Pseudomonadati</taxon>
        <taxon>Pseudomonadota</taxon>
        <taxon>Gammaproteobacteria</taxon>
        <taxon>Cellvibrionales</taxon>
        <taxon>Halieaceae</taxon>
        <taxon>Congregibacter</taxon>
    </lineage>
</organism>
<keyword evidence="2 5" id="KW-0378">Hydrolase</keyword>
<dbReference type="Gene3D" id="3.30.70.360">
    <property type="match status" value="1"/>
</dbReference>
<evidence type="ECO:0000256" key="3">
    <source>
        <dbReference type="SAM" id="SignalP"/>
    </source>
</evidence>
<dbReference type="Gene3D" id="3.40.630.10">
    <property type="entry name" value="Zn peptidases"/>
    <property type="match status" value="1"/>
</dbReference>
<proteinExistence type="inferred from homology"/>
<dbReference type="EMBL" id="CP136865">
    <property type="protein sequence ID" value="WOJ97116.1"/>
    <property type="molecule type" value="Genomic_DNA"/>
</dbReference>
<dbReference type="CDD" id="cd03884">
    <property type="entry name" value="M20_bAS"/>
    <property type="match status" value="1"/>
</dbReference>
<dbReference type="RefSeq" id="WP_407327802.1">
    <property type="nucleotide sequence ID" value="NZ_CP136865.1"/>
</dbReference>
<dbReference type="NCBIfam" id="TIGR01879">
    <property type="entry name" value="hydantase"/>
    <property type="match status" value="1"/>
</dbReference>
<dbReference type="InterPro" id="IPR002933">
    <property type="entry name" value="Peptidase_M20"/>
</dbReference>
<evidence type="ECO:0000256" key="1">
    <source>
        <dbReference type="ARBA" id="ARBA00006153"/>
    </source>
</evidence>
<dbReference type="SUPFAM" id="SSF55031">
    <property type="entry name" value="Bacterial exopeptidase dimerisation domain"/>
    <property type="match status" value="1"/>
</dbReference>